<organism evidence="2 3">
    <name type="scientific">Ensete ventricosum</name>
    <name type="common">Abyssinian banana</name>
    <name type="synonym">Musa ensete</name>
    <dbReference type="NCBI Taxonomy" id="4639"/>
    <lineage>
        <taxon>Eukaryota</taxon>
        <taxon>Viridiplantae</taxon>
        <taxon>Streptophyta</taxon>
        <taxon>Embryophyta</taxon>
        <taxon>Tracheophyta</taxon>
        <taxon>Spermatophyta</taxon>
        <taxon>Magnoliopsida</taxon>
        <taxon>Liliopsida</taxon>
        <taxon>Zingiberales</taxon>
        <taxon>Musaceae</taxon>
        <taxon>Ensete</taxon>
    </lineage>
</organism>
<keyword evidence="1" id="KW-0732">Signal</keyword>
<protein>
    <submittedName>
        <fullName evidence="2">Uncharacterized protein</fullName>
    </submittedName>
</protein>
<evidence type="ECO:0000313" key="2">
    <source>
        <dbReference type="EMBL" id="RRT70121.1"/>
    </source>
</evidence>
<evidence type="ECO:0000313" key="3">
    <source>
        <dbReference type="Proteomes" id="UP000287651"/>
    </source>
</evidence>
<dbReference type="Proteomes" id="UP000287651">
    <property type="component" value="Unassembled WGS sequence"/>
</dbReference>
<evidence type="ECO:0000256" key="1">
    <source>
        <dbReference type="SAM" id="SignalP"/>
    </source>
</evidence>
<comment type="caution">
    <text evidence="2">The sequence shown here is derived from an EMBL/GenBank/DDBJ whole genome shotgun (WGS) entry which is preliminary data.</text>
</comment>
<accession>A0A427A1Q3</accession>
<sequence length="132" mass="14891">MGDHSHVFLPTSLFLLLVLLSIAYPALVFQSSIYRSKGRWRARCSRAKRCSCMWVILASNTRVAAVGDGRLPRATGDCSEVVRVKELWQWWGSRDEERSVKLLLVLMTTQAQAANAKMWSTSVVDYLISSLN</sequence>
<dbReference type="AlphaFoldDB" id="A0A427A1Q3"/>
<name>A0A427A1Q3_ENSVE</name>
<proteinExistence type="predicted"/>
<feature type="chain" id="PRO_5019152348" evidence="1">
    <location>
        <begin position="26"/>
        <end position="132"/>
    </location>
</feature>
<reference evidence="2 3" key="1">
    <citation type="journal article" date="2014" name="Agronomy (Basel)">
        <title>A Draft Genome Sequence for Ensete ventricosum, the Drought-Tolerant Tree Against Hunger.</title>
        <authorList>
            <person name="Harrison J."/>
            <person name="Moore K.A."/>
            <person name="Paszkiewicz K."/>
            <person name="Jones T."/>
            <person name="Grant M."/>
            <person name="Ambacheew D."/>
            <person name="Muzemil S."/>
            <person name="Studholme D.J."/>
        </authorList>
    </citation>
    <scope>NUCLEOTIDE SEQUENCE [LARGE SCALE GENOMIC DNA]</scope>
</reference>
<dbReference type="EMBL" id="AMZH03004119">
    <property type="protein sequence ID" value="RRT70121.1"/>
    <property type="molecule type" value="Genomic_DNA"/>
</dbReference>
<feature type="signal peptide" evidence="1">
    <location>
        <begin position="1"/>
        <end position="25"/>
    </location>
</feature>
<gene>
    <name evidence="2" type="ORF">B296_00007532</name>
</gene>